<dbReference type="HAMAP" id="MF_00772">
    <property type="entry name" value="OGT"/>
    <property type="match status" value="1"/>
</dbReference>
<protein>
    <recommendedName>
        <fullName evidence="9">Methylated-DNA--protein-cysteine methyltransferase</fullName>
        <ecNumber evidence="9">2.1.1.63</ecNumber>
    </recommendedName>
    <alternativeName>
        <fullName evidence="9">6-O-methylguanine-DNA methyltransferase</fullName>
        <shortName evidence="9">MGMT</shortName>
    </alternativeName>
    <alternativeName>
        <fullName evidence="9">O-6-methylguanine-DNA-alkyltransferase</fullName>
    </alternativeName>
</protein>
<feature type="active site" description="Nucleophile; methyl group acceptor" evidence="9">
    <location>
        <position position="203"/>
    </location>
</feature>
<evidence type="ECO:0000256" key="4">
    <source>
        <dbReference type="ARBA" id="ARBA00022603"/>
    </source>
</evidence>
<keyword evidence="6 9" id="KW-0227">DNA damage</keyword>
<comment type="miscellaneous">
    <text evidence="9">This enzyme catalyzes only one turnover and therefore is not strictly catalytic. According to one definition, an enzyme is a biocatalyst that acts repeatedly and over many reaction cycles.</text>
</comment>
<dbReference type="InterPro" id="IPR023546">
    <property type="entry name" value="MGMT"/>
</dbReference>
<dbReference type="STRING" id="446469.Sked_09650"/>
<feature type="domain" description="Methylguanine DNA methyltransferase ribonuclease-like" evidence="12">
    <location>
        <begin position="71"/>
        <end position="147"/>
    </location>
</feature>
<evidence type="ECO:0000313" key="14">
    <source>
        <dbReference type="Proteomes" id="UP000000322"/>
    </source>
</evidence>
<dbReference type="GO" id="GO:0005737">
    <property type="term" value="C:cytoplasm"/>
    <property type="evidence" value="ECO:0007669"/>
    <property type="project" value="UniProtKB-SubCell"/>
</dbReference>
<dbReference type="AlphaFoldDB" id="D1BCR7"/>
<feature type="compositionally biased region" description="Basic and acidic residues" evidence="10">
    <location>
        <begin position="16"/>
        <end position="40"/>
    </location>
</feature>
<dbReference type="NCBIfam" id="TIGR00589">
    <property type="entry name" value="ogt"/>
    <property type="match status" value="1"/>
</dbReference>
<dbReference type="InterPro" id="IPR036631">
    <property type="entry name" value="MGMT_N_sf"/>
</dbReference>
<dbReference type="PROSITE" id="PS00374">
    <property type="entry name" value="MGMT"/>
    <property type="match status" value="1"/>
</dbReference>
<evidence type="ECO:0000256" key="10">
    <source>
        <dbReference type="SAM" id="MobiDB-lite"/>
    </source>
</evidence>
<dbReference type="Gene3D" id="3.30.160.70">
    <property type="entry name" value="Methylated DNA-protein cysteine methyltransferase domain"/>
    <property type="match status" value="1"/>
</dbReference>
<dbReference type="SUPFAM" id="SSF53155">
    <property type="entry name" value="Methylated DNA-protein cysteine methyltransferase domain"/>
    <property type="match status" value="1"/>
</dbReference>
<proteinExistence type="inferred from homology"/>
<evidence type="ECO:0000256" key="5">
    <source>
        <dbReference type="ARBA" id="ARBA00022679"/>
    </source>
</evidence>
<comment type="similarity">
    <text evidence="2 9">Belongs to the MGMT family.</text>
</comment>
<dbReference type="CDD" id="cd06445">
    <property type="entry name" value="ATase"/>
    <property type="match status" value="1"/>
</dbReference>
<feature type="domain" description="Methylated-DNA-[protein]-cysteine S-methyltransferase DNA binding" evidence="11">
    <location>
        <begin position="153"/>
        <end position="231"/>
    </location>
</feature>
<gene>
    <name evidence="13" type="ordered locus">Sked_09650</name>
</gene>
<dbReference type="InterPro" id="IPR008332">
    <property type="entry name" value="MethylG_MeTrfase_N"/>
</dbReference>
<dbReference type="Proteomes" id="UP000000322">
    <property type="component" value="Chromosome"/>
</dbReference>
<evidence type="ECO:0000256" key="7">
    <source>
        <dbReference type="ARBA" id="ARBA00023204"/>
    </source>
</evidence>
<dbReference type="GO" id="GO:0006307">
    <property type="term" value="P:DNA alkylation repair"/>
    <property type="evidence" value="ECO:0007669"/>
    <property type="project" value="UniProtKB-UniRule"/>
</dbReference>
<dbReference type="InterPro" id="IPR014048">
    <property type="entry name" value="MethylDNA_cys_MeTrfase_DNA-bd"/>
</dbReference>
<evidence type="ECO:0000256" key="3">
    <source>
        <dbReference type="ARBA" id="ARBA00022490"/>
    </source>
</evidence>
<dbReference type="SUPFAM" id="SSF46767">
    <property type="entry name" value="Methylated DNA-protein cysteine methyltransferase, C-terminal domain"/>
    <property type="match status" value="1"/>
</dbReference>
<dbReference type="InterPro" id="IPR036388">
    <property type="entry name" value="WH-like_DNA-bd_sf"/>
</dbReference>
<dbReference type="FunFam" id="1.10.10.10:FF:000214">
    <property type="entry name" value="Methylated-DNA--protein-cysteine methyltransferase"/>
    <property type="match status" value="1"/>
</dbReference>
<evidence type="ECO:0000256" key="1">
    <source>
        <dbReference type="ARBA" id="ARBA00001286"/>
    </source>
</evidence>
<dbReference type="EC" id="2.1.1.63" evidence="9"/>
<dbReference type="EMBL" id="CP001819">
    <property type="protein sequence ID" value="ACZ20915.1"/>
    <property type="molecule type" value="Genomic_DNA"/>
</dbReference>
<sequence>MHDADTQGRSIQPGPLHDDLGDTVDRDGDLADRDRDRDLADLDPTAGATVEGRLRARLAQAAADDGVLDVAYRTVDTPVGEMLVAATEVGVLRLAFAVEGFDQVLDTLARKVSPRVLRAPARLDPVVRELEEYLAGRRTRFDLPLDLALTSGFRREVVRHLPDIPYGQTASYAAVAALAGSPRAVRAVGTACATNPLPLVVPCHRVVRSDGALGQYVGGADAKGWLLDLEAAR</sequence>
<dbReference type="HOGENOM" id="CLU_000445_52_2_11"/>
<keyword evidence="14" id="KW-1185">Reference proteome</keyword>
<keyword evidence="5 9" id="KW-0808">Transferase</keyword>
<keyword evidence="3 9" id="KW-0963">Cytoplasm</keyword>
<evidence type="ECO:0000313" key="13">
    <source>
        <dbReference type="EMBL" id="ACZ20915.1"/>
    </source>
</evidence>
<dbReference type="eggNOG" id="COG0350">
    <property type="taxonomic scope" value="Bacteria"/>
</dbReference>
<dbReference type="RefSeq" id="WP_012865984.1">
    <property type="nucleotide sequence ID" value="NC_013521.1"/>
</dbReference>
<evidence type="ECO:0000256" key="6">
    <source>
        <dbReference type="ARBA" id="ARBA00022763"/>
    </source>
</evidence>
<dbReference type="KEGG" id="ske:Sked_09650"/>
<name>D1BCR7_SANKS</name>
<comment type="subcellular location">
    <subcellularLocation>
        <location evidence="9">Cytoplasm</location>
    </subcellularLocation>
</comment>
<evidence type="ECO:0000259" key="12">
    <source>
        <dbReference type="Pfam" id="PF02870"/>
    </source>
</evidence>
<evidence type="ECO:0000256" key="8">
    <source>
        <dbReference type="ARBA" id="ARBA00049348"/>
    </source>
</evidence>
<dbReference type="GO" id="GO:0032259">
    <property type="term" value="P:methylation"/>
    <property type="evidence" value="ECO:0007669"/>
    <property type="project" value="UniProtKB-KW"/>
</dbReference>
<evidence type="ECO:0000256" key="9">
    <source>
        <dbReference type="HAMAP-Rule" id="MF_00772"/>
    </source>
</evidence>
<comment type="catalytic activity">
    <reaction evidence="8 9">
        <text>a 6-O-methyl-2'-deoxyguanosine in DNA + L-cysteinyl-[protein] = S-methyl-L-cysteinyl-[protein] + a 2'-deoxyguanosine in DNA</text>
        <dbReference type="Rhea" id="RHEA:24000"/>
        <dbReference type="Rhea" id="RHEA-COMP:10131"/>
        <dbReference type="Rhea" id="RHEA-COMP:10132"/>
        <dbReference type="Rhea" id="RHEA-COMP:11367"/>
        <dbReference type="Rhea" id="RHEA-COMP:11368"/>
        <dbReference type="ChEBI" id="CHEBI:29950"/>
        <dbReference type="ChEBI" id="CHEBI:82612"/>
        <dbReference type="ChEBI" id="CHEBI:85445"/>
        <dbReference type="ChEBI" id="CHEBI:85448"/>
        <dbReference type="EC" id="2.1.1.63"/>
    </reaction>
</comment>
<accession>D1BCR7</accession>
<dbReference type="GO" id="GO:0003908">
    <property type="term" value="F:methylated-DNA-[protein]-cysteine S-methyltransferase activity"/>
    <property type="evidence" value="ECO:0007669"/>
    <property type="project" value="UniProtKB-UniRule"/>
</dbReference>
<keyword evidence="7 9" id="KW-0234">DNA repair</keyword>
<dbReference type="PANTHER" id="PTHR10815">
    <property type="entry name" value="METHYLATED-DNA--PROTEIN-CYSTEINE METHYLTRANSFERASE"/>
    <property type="match status" value="1"/>
</dbReference>
<dbReference type="InterPro" id="IPR001497">
    <property type="entry name" value="MethylDNA_cys_MeTrfase_AS"/>
</dbReference>
<evidence type="ECO:0000256" key="2">
    <source>
        <dbReference type="ARBA" id="ARBA00008711"/>
    </source>
</evidence>
<dbReference type="PANTHER" id="PTHR10815:SF5">
    <property type="entry name" value="METHYLATED-DNA--PROTEIN-CYSTEINE METHYLTRANSFERASE"/>
    <property type="match status" value="1"/>
</dbReference>
<dbReference type="Gene3D" id="1.10.10.10">
    <property type="entry name" value="Winged helix-like DNA-binding domain superfamily/Winged helix DNA-binding domain"/>
    <property type="match status" value="1"/>
</dbReference>
<dbReference type="Pfam" id="PF02870">
    <property type="entry name" value="Methyltransf_1N"/>
    <property type="match status" value="1"/>
</dbReference>
<dbReference type="Pfam" id="PF01035">
    <property type="entry name" value="DNA_binding_1"/>
    <property type="match status" value="1"/>
</dbReference>
<comment type="catalytic activity">
    <reaction evidence="1 9">
        <text>a 4-O-methyl-thymidine in DNA + L-cysteinyl-[protein] = a thymidine in DNA + S-methyl-L-cysteinyl-[protein]</text>
        <dbReference type="Rhea" id="RHEA:53428"/>
        <dbReference type="Rhea" id="RHEA-COMP:10131"/>
        <dbReference type="Rhea" id="RHEA-COMP:10132"/>
        <dbReference type="Rhea" id="RHEA-COMP:13555"/>
        <dbReference type="Rhea" id="RHEA-COMP:13556"/>
        <dbReference type="ChEBI" id="CHEBI:29950"/>
        <dbReference type="ChEBI" id="CHEBI:82612"/>
        <dbReference type="ChEBI" id="CHEBI:137386"/>
        <dbReference type="ChEBI" id="CHEBI:137387"/>
        <dbReference type="EC" id="2.1.1.63"/>
    </reaction>
</comment>
<keyword evidence="4 9" id="KW-0489">Methyltransferase</keyword>
<feature type="region of interest" description="Disordered" evidence="10">
    <location>
        <begin position="1"/>
        <end position="44"/>
    </location>
</feature>
<dbReference type="InterPro" id="IPR036217">
    <property type="entry name" value="MethylDNA_cys_MeTrfase_DNAb"/>
</dbReference>
<evidence type="ECO:0000259" key="11">
    <source>
        <dbReference type="Pfam" id="PF01035"/>
    </source>
</evidence>
<organism evidence="13 14">
    <name type="scientific">Sanguibacter keddieii (strain ATCC 51767 / DSM 10542 / NCFB 3025 / ST-74)</name>
    <dbReference type="NCBI Taxonomy" id="446469"/>
    <lineage>
        <taxon>Bacteria</taxon>
        <taxon>Bacillati</taxon>
        <taxon>Actinomycetota</taxon>
        <taxon>Actinomycetes</taxon>
        <taxon>Micrococcales</taxon>
        <taxon>Sanguibacteraceae</taxon>
        <taxon>Sanguibacter</taxon>
    </lineage>
</organism>
<comment type="function">
    <text evidence="9">Involved in the cellular defense against the biological effects of O6-methylguanine (O6-MeG) and O4-methylthymine (O4-MeT) in DNA. Repairs the methylated nucleobase in DNA by stoichiometrically transferring the methyl group to a cysteine residue in the enzyme. This is a suicide reaction: the enzyme is irreversibly inactivated.</text>
</comment>
<reference evidence="13 14" key="1">
    <citation type="journal article" date="2009" name="Stand. Genomic Sci.">
        <title>Complete genome sequence of Sanguibacter keddieii type strain (ST-74).</title>
        <authorList>
            <person name="Ivanova N."/>
            <person name="Sikorski J."/>
            <person name="Sims D."/>
            <person name="Brettin T."/>
            <person name="Detter J.C."/>
            <person name="Han C."/>
            <person name="Lapidus A."/>
            <person name="Copeland A."/>
            <person name="Glavina Del Rio T."/>
            <person name="Nolan M."/>
            <person name="Chen F."/>
            <person name="Lucas S."/>
            <person name="Tice H."/>
            <person name="Cheng J.F."/>
            <person name="Bruce D."/>
            <person name="Goodwin L."/>
            <person name="Pitluck S."/>
            <person name="Pati A."/>
            <person name="Mavromatis K."/>
            <person name="Chen A."/>
            <person name="Palaniappan K."/>
            <person name="D'haeseleer P."/>
            <person name="Chain P."/>
            <person name="Bristow J."/>
            <person name="Eisen J.A."/>
            <person name="Markowitz V."/>
            <person name="Hugenholtz P."/>
            <person name="Goker M."/>
            <person name="Pukall R."/>
            <person name="Klenk H.P."/>
            <person name="Kyrpides N.C."/>
        </authorList>
    </citation>
    <scope>NUCLEOTIDE SEQUENCE [LARGE SCALE GENOMIC DNA]</scope>
    <source>
        <strain evidence="14">ATCC 51767 / DSM 10542 / NCFB 3025 / ST-74</strain>
    </source>
</reference>